<sequence length="175" mass="18888">MYDTTTVDQPAVRLEAEFRPDTIEHLRECMDRATAAADDYATKGAVERDVAGRHLAAAESFDDQAVKCRQAAAEWQALIDLAEQHRAERAERAEPQVPAPAAVPALEQPVWPPAEPTQVDAGPCPRCGEPMVRHPSGLFHSADGGGMPAGEDCRRVPPLPATQILPVQPAGEARR</sequence>
<feature type="region of interest" description="Disordered" evidence="1">
    <location>
        <begin position="141"/>
        <end position="175"/>
    </location>
</feature>
<accession>A0ABV8IIK2</accession>
<dbReference type="EMBL" id="JBHSBM010000060">
    <property type="protein sequence ID" value="MFC4062798.1"/>
    <property type="molecule type" value="Genomic_DNA"/>
</dbReference>
<organism evidence="2 3">
    <name type="scientific">Planomonospora corallina</name>
    <dbReference type="NCBI Taxonomy" id="1806052"/>
    <lineage>
        <taxon>Bacteria</taxon>
        <taxon>Bacillati</taxon>
        <taxon>Actinomycetota</taxon>
        <taxon>Actinomycetes</taxon>
        <taxon>Streptosporangiales</taxon>
        <taxon>Streptosporangiaceae</taxon>
        <taxon>Planomonospora</taxon>
    </lineage>
</organism>
<evidence type="ECO:0000313" key="2">
    <source>
        <dbReference type="EMBL" id="MFC4062798.1"/>
    </source>
</evidence>
<proteinExistence type="predicted"/>
<comment type="caution">
    <text evidence="2">The sequence shown here is derived from an EMBL/GenBank/DDBJ whole genome shotgun (WGS) entry which is preliminary data.</text>
</comment>
<name>A0ABV8IIK2_9ACTN</name>
<dbReference type="Proteomes" id="UP001595850">
    <property type="component" value="Unassembled WGS sequence"/>
</dbReference>
<evidence type="ECO:0000256" key="1">
    <source>
        <dbReference type="SAM" id="MobiDB-lite"/>
    </source>
</evidence>
<evidence type="ECO:0000313" key="3">
    <source>
        <dbReference type="Proteomes" id="UP001595850"/>
    </source>
</evidence>
<dbReference type="RefSeq" id="WP_377294237.1">
    <property type="nucleotide sequence ID" value="NZ_JBHSBM010000060.1"/>
</dbReference>
<gene>
    <name evidence="2" type="ORF">ACFOWE_31290</name>
</gene>
<protein>
    <submittedName>
        <fullName evidence="2">Uncharacterized protein</fullName>
    </submittedName>
</protein>
<reference evidence="3" key="1">
    <citation type="journal article" date="2019" name="Int. J. Syst. Evol. Microbiol.">
        <title>The Global Catalogue of Microorganisms (GCM) 10K type strain sequencing project: providing services to taxonomists for standard genome sequencing and annotation.</title>
        <authorList>
            <consortium name="The Broad Institute Genomics Platform"/>
            <consortium name="The Broad Institute Genome Sequencing Center for Infectious Disease"/>
            <person name="Wu L."/>
            <person name="Ma J."/>
        </authorList>
    </citation>
    <scope>NUCLEOTIDE SEQUENCE [LARGE SCALE GENOMIC DNA]</scope>
    <source>
        <strain evidence="3">TBRC 4489</strain>
    </source>
</reference>
<keyword evidence="3" id="KW-1185">Reference proteome</keyword>